<feature type="domain" description="HAT C-terminal dimerisation" evidence="1">
    <location>
        <begin position="4"/>
        <end position="58"/>
    </location>
</feature>
<evidence type="ECO:0000313" key="3">
    <source>
        <dbReference type="Proteomes" id="UP000565441"/>
    </source>
</evidence>
<dbReference type="GO" id="GO:0046983">
    <property type="term" value="F:protein dimerization activity"/>
    <property type="evidence" value="ECO:0007669"/>
    <property type="project" value="InterPro"/>
</dbReference>
<protein>
    <recommendedName>
        <fullName evidence="1">HAT C-terminal dimerisation domain-containing protein</fullName>
    </recommendedName>
</protein>
<dbReference type="Pfam" id="PF05699">
    <property type="entry name" value="Dimer_Tnp_hAT"/>
    <property type="match status" value="1"/>
</dbReference>
<dbReference type="EMBL" id="JAACJP010000028">
    <property type="protein sequence ID" value="KAF5376407.1"/>
    <property type="molecule type" value="Genomic_DNA"/>
</dbReference>
<sequence length="130" mass="14478">MYVNEKDLPLMFSVVMDVLPVQASAVPCEQVFSSSKETTTLHRSCLSPGLMEMLQVLKYTYKQDRLDFTEGWLAKEEDYNIGGEVTESAVRELVLSGKGDELYELLTGGALPVHFSDVAGWDDGWSPELP</sequence>
<keyword evidence="3" id="KW-1185">Reference proteome</keyword>
<proteinExistence type="predicted"/>
<reference evidence="2 3" key="1">
    <citation type="journal article" date="2020" name="ISME J.">
        <title>Uncovering the hidden diversity of litter-decomposition mechanisms in mushroom-forming fungi.</title>
        <authorList>
            <person name="Floudas D."/>
            <person name="Bentzer J."/>
            <person name="Ahren D."/>
            <person name="Johansson T."/>
            <person name="Persson P."/>
            <person name="Tunlid A."/>
        </authorList>
    </citation>
    <scope>NUCLEOTIDE SEQUENCE [LARGE SCALE GENOMIC DNA]</scope>
    <source>
        <strain evidence="2 3">CBS 661.87</strain>
    </source>
</reference>
<name>A0A8H5H464_9AGAR</name>
<dbReference type="Proteomes" id="UP000565441">
    <property type="component" value="Unassembled WGS sequence"/>
</dbReference>
<organism evidence="2 3">
    <name type="scientific">Tricholomella constricta</name>
    <dbReference type="NCBI Taxonomy" id="117010"/>
    <lineage>
        <taxon>Eukaryota</taxon>
        <taxon>Fungi</taxon>
        <taxon>Dikarya</taxon>
        <taxon>Basidiomycota</taxon>
        <taxon>Agaricomycotina</taxon>
        <taxon>Agaricomycetes</taxon>
        <taxon>Agaricomycetidae</taxon>
        <taxon>Agaricales</taxon>
        <taxon>Tricholomatineae</taxon>
        <taxon>Lyophyllaceae</taxon>
        <taxon>Tricholomella</taxon>
    </lineage>
</organism>
<dbReference type="SUPFAM" id="SSF53098">
    <property type="entry name" value="Ribonuclease H-like"/>
    <property type="match status" value="1"/>
</dbReference>
<dbReference type="AlphaFoldDB" id="A0A8H5H464"/>
<evidence type="ECO:0000259" key="1">
    <source>
        <dbReference type="Pfam" id="PF05699"/>
    </source>
</evidence>
<dbReference type="OrthoDB" id="3262464at2759"/>
<evidence type="ECO:0000313" key="2">
    <source>
        <dbReference type="EMBL" id="KAF5376407.1"/>
    </source>
</evidence>
<dbReference type="InterPro" id="IPR008906">
    <property type="entry name" value="HATC_C_dom"/>
</dbReference>
<dbReference type="InterPro" id="IPR012337">
    <property type="entry name" value="RNaseH-like_sf"/>
</dbReference>
<comment type="caution">
    <text evidence="2">The sequence shown here is derived from an EMBL/GenBank/DDBJ whole genome shotgun (WGS) entry which is preliminary data.</text>
</comment>
<gene>
    <name evidence="2" type="ORF">D9615_008613</name>
</gene>
<accession>A0A8H5H464</accession>